<dbReference type="EMBL" id="JAHHUM010000086">
    <property type="protein sequence ID" value="KAK5622690.1"/>
    <property type="molecule type" value="Genomic_DNA"/>
</dbReference>
<comment type="caution">
    <text evidence="2">The sequence shown here is derived from an EMBL/GenBank/DDBJ whole genome shotgun (WGS) entry which is preliminary data.</text>
</comment>
<dbReference type="Proteomes" id="UP001311232">
    <property type="component" value="Unassembled WGS sequence"/>
</dbReference>
<protein>
    <submittedName>
        <fullName evidence="2">Uncharacterized protein</fullName>
    </submittedName>
</protein>
<feature type="region of interest" description="Disordered" evidence="1">
    <location>
        <begin position="1"/>
        <end position="34"/>
    </location>
</feature>
<feature type="compositionally biased region" description="Polar residues" evidence="1">
    <location>
        <begin position="1"/>
        <end position="12"/>
    </location>
</feature>
<sequence>MANTSIPDSSCEQIDEHQYGVDWEGPTPLDTEDTVVVPDTPEYIRRQDYTLLQERMEPLKDSECFGTDICLEALQLAQHTFPHLS</sequence>
<keyword evidence="3" id="KW-1185">Reference proteome</keyword>
<proteinExistence type="predicted"/>
<evidence type="ECO:0000313" key="3">
    <source>
        <dbReference type="Proteomes" id="UP001311232"/>
    </source>
</evidence>
<accession>A0AAV9SP75</accession>
<reference evidence="2 3" key="1">
    <citation type="submission" date="2021-06" db="EMBL/GenBank/DDBJ databases">
        <authorList>
            <person name="Palmer J.M."/>
        </authorList>
    </citation>
    <scope>NUCLEOTIDE SEQUENCE [LARGE SCALE GENOMIC DNA]</scope>
    <source>
        <strain evidence="2 3">MEX-2019</strain>
        <tissue evidence="2">Muscle</tissue>
    </source>
</reference>
<organism evidence="2 3">
    <name type="scientific">Crenichthys baileyi</name>
    <name type="common">White River springfish</name>
    <dbReference type="NCBI Taxonomy" id="28760"/>
    <lineage>
        <taxon>Eukaryota</taxon>
        <taxon>Metazoa</taxon>
        <taxon>Chordata</taxon>
        <taxon>Craniata</taxon>
        <taxon>Vertebrata</taxon>
        <taxon>Euteleostomi</taxon>
        <taxon>Actinopterygii</taxon>
        <taxon>Neopterygii</taxon>
        <taxon>Teleostei</taxon>
        <taxon>Neoteleostei</taxon>
        <taxon>Acanthomorphata</taxon>
        <taxon>Ovalentaria</taxon>
        <taxon>Atherinomorphae</taxon>
        <taxon>Cyprinodontiformes</taxon>
        <taxon>Goodeidae</taxon>
        <taxon>Crenichthys</taxon>
    </lineage>
</organism>
<gene>
    <name evidence="2" type="ORF">CRENBAI_026103</name>
</gene>
<evidence type="ECO:0000313" key="2">
    <source>
        <dbReference type="EMBL" id="KAK5622690.1"/>
    </source>
</evidence>
<dbReference type="AlphaFoldDB" id="A0AAV9SP75"/>
<evidence type="ECO:0000256" key="1">
    <source>
        <dbReference type="SAM" id="MobiDB-lite"/>
    </source>
</evidence>
<name>A0AAV9SP75_9TELE</name>